<dbReference type="EMBL" id="QXFV01000142">
    <property type="protein sequence ID" value="KAE9048757.1"/>
    <property type="molecule type" value="Genomic_DNA"/>
</dbReference>
<protein>
    <submittedName>
        <fullName evidence="1">Uncharacterized protein</fullName>
    </submittedName>
</protein>
<dbReference type="InterPro" id="IPR052050">
    <property type="entry name" value="SecEffector_AnkRepeat"/>
</dbReference>
<dbReference type="InterPro" id="IPR036770">
    <property type="entry name" value="Ankyrin_rpt-contain_sf"/>
</dbReference>
<dbReference type="Pfam" id="PF13637">
    <property type="entry name" value="Ank_4"/>
    <property type="match status" value="3"/>
</dbReference>
<sequence>MILMTSNPVPPLVAAAVVLRSRSEFQGLPHVTAAVSLFLDTSGAFSPLEACKLGSARLLDRIWHSSHDLVNDSDTSNSMERDPKWLRRFLHTDKHYQQYIFSEGLMDAVPRKNLELVQWLLSTFKGLTVSSEVVARACLAGSMETLQLLYANDSRVLGAGCGNHEEWGESTLSAAIQSRRSDVVWWLFRHIPDANYNLRAALWSAVQMGDVLMAEWLVSRGAEWPDLRGERVVAHEVAALGRVDVLRWLEERGQLDGVAGMVIKAAEKGRLDTVRWLIERTPSDDGSRLDATVLRYEVYLSIHGAAINGHLEVAKCLREFSKRSISSLRVNQLPMSISRVEDSLPQVGNAQTVCSTTMTKTALNGHLDVVKWLFEEYGSEPNVDLFVNDNLMQRSFTNTAMDAAASGGHLGIVQYLHEVQISMDASAKKRKRDYSRMKSRPSCTKMAMAGAAFNGHLDVVQWLHHNREDGCSTEAMDFAAAHGHLQVVQWLHEHRPERTNIAMNQAARNGHLEVVKWLHVNTQGGCTKGAMDGAASNGHLDVVKWLHEHRSEGCTTAAMDGAARHGALDVVKWLHANRTEGCTAKAIDNAARSCHLRVVEWLHRHRSEGCTPAAILDATAFNCFEVFLFLHTQLHQACTEEVLGWSLEDDHRQINAWIVEHHPEFQAMMDGEDVDQNPM</sequence>
<dbReference type="PANTHER" id="PTHR46586:SF3">
    <property type="entry name" value="ANKYRIN REPEAT-CONTAINING PROTEIN"/>
    <property type="match status" value="1"/>
</dbReference>
<evidence type="ECO:0000313" key="1">
    <source>
        <dbReference type="EMBL" id="KAE9048757.1"/>
    </source>
</evidence>
<evidence type="ECO:0000313" key="2">
    <source>
        <dbReference type="Proteomes" id="UP000429607"/>
    </source>
</evidence>
<accession>A0A6A3NTJ0</accession>
<dbReference type="PANTHER" id="PTHR46586">
    <property type="entry name" value="ANKYRIN REPEAT-CONTAINING PROTEIN"/>
    <property type="match status" value="1"/>
</dbReference>
<name>A0A6A3NTJ0_9STRA</name>
<dbReference type="SMART" id="SM00248">
    <property type="entry name" value="ANK"/>
    <property type="match status" value="7"/>
</dbReference>
<dbReference type="InterPro" id="IPR002110">
    <property type="entry name" value="Ankyrin_rpt"/>
</dbReference>
<gene>
    <name evidence="1" type="ORF">PR001_g3705</name>
</gene>
<proteinExistence type="predicted"/>
<reference evidence="1 2" key="1">
    <citation type="submission" date="2018-09" db="EMBL/GenBank/DDBJ databases">
        <title>Genomic investigation of the strawberry pathogen Phytophthora fragariae indicates pathogenicity is determined by transcriptional variation in three key races.</title>
        <authorList>
            <person name="Adams T.M."/>
            <person name="Armitage A.D."/>
            <person name="Sobczyk M.K."/>
            <person name="Bates H.J."/>
            <person name="Dunwell J.M."/>
            <person name="Nellist C.F."/>
            <person name="Harrison R.J."/>
        </authorList>
    </citation>
    <scope>NUCLEOTIDE SEQUENCE [LARGE SCALE GENOMIC DNA]</scope>
    <source>
        <strain evidence="1 2">SCRP249</strain>
    </source>
</reference>
<dbReference type="SUPFAM" id="SSF48403">
    <property type="entry name" value="Ankyrin repeat"/>
    <property type="match status" value="2"/>
</dbReference>
<dbReference type="Gene3D" id="1.25.40.20">
    <property type="entry name" value="Ankyrin repeat-containing domain"/>
    <property type="match status" value="4"/>
</dbReference>
<organism evidence="1 2">
    <name type="scientific">Phytophthora rubi</name>
    <dbReference type="NCBI Taxonomy" id="129364"/>
    <lineage>
        <taxon>Eukaryota</taxon>
        <taxon>Sar</taxon>
        <taxon>Stramenopiles</taxon>
        <taxon>Oomycota</taxon>
        <taxon>Peronosporomycetes</taxon>
        <taxon>Peronosporales</taxon>
        <taxon>Peronosporaceae</taxon>
        <taxon>Phytophthora</taxon>
    </lineage>
</organism>
<dbReference type="AlphaFoldDB" id="A0A6A3NTJ0"/>
<dbReference type="Proteomes" id="UP000429607">
    <property type="component" value="Unassembled WGS sequence"/>
</dbReference>
<comment type="caution">
    <text evidence="1">The sequence shown here is derived from an EMBL/GenBank/DDBJ whole genome shotgun (WGS) entry which is preliminary data.</text>
</comment>